<gene>
    <name evidence="1" type="ORF">NPIL_80921</name>
</gene>
<keyword evidence="2" id="KW-1185">Reference proteome</keyword>
<organism evidence="1 2">
    <name type="scientific">Nephila pilipes</name>
    <name type="common">Giant wood spider</name>
    <name type="synonym">Nephila maculata</name>
    <dbReference type="NCBI Taxonomy" id="299642"/>
    <lineage>
        <taxon>Eukaryota</taxon>
        <taxon>Metazoa</taxon>
        <taxon>Ecdysozoa</taxon>
        <taxon>Arthropoda</taxon>
        <taxon>Chelicerata</taxon>
        <taxon>Arachnida</taxon>
        <taxon>Araneae</taxon>
        <taxon>Araneomorphae</taxon>
        <taxon>Entelegynae</taxon>
        <taxon>Araneoidea</taxon>
        <taxon>Nephilidae</taxon>
        <taxon>Nephila</taxon>
    </lineage>
</organism>
<comment type="caution">
    <text evidence="1">The sequence shown here is derived from an EMBL/GenBank/DDBJ whole genome shotgun (WGS) entry which is preliminary data.</text>
</comment>
<name>A0A8X6MB01_NEPPI</name>
<sequence>MRKKYILHFLSWRKIAKVGELLKNVARRVILPSWMIAKKTPSSIETGDLFQVFVTSTCVSAVSGSEVDLKGGASFRSSFLRFQSFGYERPFSPSGNSISSFMEWKSDQKSIV</sequence>
<protein>
    <submittedName>
        <fullName evidence="1">Uncharacterized protein</fullName>
    </submittedName>
</protein>
<dbReference type="Proteomes" id="UP000887013">
    <property type="component" value="Unassembled WGS sequence"/>
</dbReference>
<reference evidence="1" key="1">
    <citation type="submission" date="2020-08" db="EMBL/GenBank/DDBJ databases">
        <title>Multicomponent nature underlies the extraordinary mechanical properties of spider dragline silk.</title>
        <authorList>
            <person name="Kono N."/>
            <person name="Nakamura H."/>
            <person name="Mori M."/>
            <person name="Yoshida Y."/>
            <person name="Ohtoshi R."/>
            <person name="Malay A.D."/>
            <person name="Moran D.A.P."/>
            <person name="Tomita M."/>
            <person name="Numata K."/>
            <person name="Arakawa K."/>
        </authorList>
    </citation>
    <scope>NUCLEOTIDE SEQUENCE</scope>
</reference>
<dbReference type="EMBL" id="BMAW01044076">
    <property type="protein sequence ID" value="GFS42698.1"/>
    <property type="molecule type" value="Genomic_DNA"/>
</dbReference>
<proteinExistence type="predicted"/>
<accession>A0A8X6MB01</accession>
<dbReference type="AlphaFoldDB" id="A0A8X6MB01"/>
<evidence type="ECO:0000313" key="1">
    <source>
        <dbReference type="EMBL" id="GFS42698.1"/>
    </source>
</evidence>
<evidence type="ECO:0000313" key="2">
    <source>
        <dbReference type="Proteomes" id="UP000887013"/>
    </source>
</evidence>